<dbReference type="PANTHER" id="PTHR44167:SF24">
    <property type="entry name" value="SERINE_THREONINE-PROTEIN KINASE CHK2"/>
    <property type="match status" value="1"/>
</dbReference>
<dbReference type="Proteomes" id="UP000717585">
    <property type="component" value="Unassembled WGS sequence"/>
</dbReference>
<keyword evidence="3" id="KW-0808">Transferase</keyword>
<dbReference type="PROSITE" id="PS50011">
    <property type="entry name" value="PROTEIN_KINASE_DOM"/>
    <property type="match status" value="1"/>
</dbReference>
<dbReference type="AlphaFoldDB" id="A0A8J6EAS9"/>
<dbReference type="InterPro" id="IPR008271">
    <property type="entry name" value="Ser/Thr_kinase_AS"/>
</dbReference>
<protein>
    <submittedName>
        <fullName evidence="3">Protein kinase domain</fullName>
    </submittedName>
</protein>
<reference evidence="3" key="1">
    <citation type="submission" date="2021-05" db="EMBL/GenBank/DDBJ databases">
        <title>A free-living protist that lacks canonical eukaryotic 1 DNA replication and segregation systems.</title>
        <authorList>
            <person name="Salas-Leiva D.E."/>
            <person name="Tromer E.C."/>
            <person name="Curtis B.A."/>
            <person name="Jerlstrom-Hultqvist J."/>
            <person name="Kolisko M."/>
            <person name="Yi Z."/>
            <person name="Salas-Leiva J.S."/>
            <person name="Gallot-Lavallee L."/>
            <person name="Kops G.J.P.L."/>
            <person name="Archibald J.M."/>
            <person name="Simpson A.G.B."/>
            <person name="Roger A.J."/>
        </authorList>
    </citation>
    <scope>NUCLEOTIDE SEQUENCE</scope>
    <source>
        <strain evidence="3">BICM</strain>
    </source>
</reference>
<dbReference type="OrthoDB" id="4062651at2759"/>
<keyword evidence="4" id="KW-1185">Reference proteome</keyword>
<dbReference type="GO" id="GO:0044773">
    <property type="term" value="P:mitotic DNA damage checkpoint signaling"/>
    <property type="evidence" value="ECO:0007669"/>
    <property type="project" value="TreeGrafter"/>
</dbReference>
<feature type="domain" description="Protein kinase" evidence="2">
    <location>
        <begin position="1"/>
        <end position="345"/>
    </location>
</feature>
<comment type="caution">
    <text evidence="3">The sequence shown here is derived from an EMBL/GenBank/DDBJ whole genome shotgun (WGS) entry which is preliminary data.</text>
</comment>
<evidence type="ECO:0000256" key="1">
    <source>
        <dbReference type="SAM" id="MobiDB-lite"/>
    </source>
</evidence>
<evidence type="ECO:0000313" key="3">
    <source>
        <dbReference type="EMBL" id="KAG9395275.1"/>
    </source>
</evidence>
<feature type="compositionally biased region" description="Pro residues" evidence="1">
    <location>
        <begin position="470"/>
        <end position="479"/>
    </location>
</feature>
<dbReference type="PANTHER" id="PTHR44167">
    <property type="entry name" value="OVARIAN-SPECIFIC SERINE/THREONINE-PROTEIN KINASE LOK-RELATED"/>
    <property type="match status" value="1"/>
</dbReference>
<feature type="compositionally biased region" description="Low complexity" evidence="1">
    <location>
        <begin position="451"/>
        <end position="469"/>
    </location>
</feature>
<dbReference type="Gene3D" id="1.10.510.10">
    <property type="entry name" value="Transferase(Phosphotransferase) domain 1"/>
    <property type="match status" value="1"/>
</dbReference>
<proteinExistence type="predicted"/>
<dbReference type="GO" id="GO:0005634">
    <property type="term" value="C:nucleus"/>
    <property type="evidence" value="ECO:0007669"/>
    <property type="project" value="TreeGrafter"/>
</dbReference>
<evidence type="ECO:0000313" key="4">
    <source>
        <dbReference type="Proteomes" id="UP000717585"/>
    </source>
</evidence>
<dbReference type="InterPro" id="IPR000719">
    <property type="entry name" value="Prot_kinase_dom"/>
</dbReference>
<dbReference type="GO" id="GO:0005524">
    <property type="term" value="F:ATP binding"/>
    <property type="evidence" value="ECO:0007669"/>
    <property type="project" value="InterPro"/>
</dbReference>
<accession>A0A8J6EAS9</accession>
<keyword evidence="3" id="KW-0418">Kinase</keyword>
<feature type="region of interest" description="Disordered" evidence="1">
    <location>
        <begin position="448"/>
        <end position="523"/>
    </location>
</feature>
<dbReference type="EMBL" id="JAHDYR010000012">
    <property type="protein sequence ID" value="KAG9395275.1"/>
    <property type="molecule type" value="Genomic_DNA"/>
</dbReference>
<dbReference type="PROSITE" id="PS00108">
    <property type="entry name" value="PROTEIN_KINASE_ST"/>
    <property type="match status" value="1"/>
</dbReference>
<sequence>MVFELDSEKLEQQTSSRGNSRRYLHEFGADKLKVVIKIDEHYDMEVPTLLALKDSPHVLPVVDTGFVDHVPAFMTPHVDQIFFVDLCKAEPSLQFRYVSHLLQSVCFMHDHGVAHCDIKPDNFLFSTDQKGYLIDFGSAMTKPACSDENWVIQLKSASEYRGTHGYLPPEMFKECLAARSVIPEVQRAPYETSKLTRMTALALPACSYVVTPASDIYSCGVVILMLFYGLPKSPFAAKVTDMGANMAQIDNRKKKKMLKLGSLLNWCHFYGGQLQLSRKTLEPLRDCLNFVNVNSALPIRGTTPPTCLGMYDLAMQMLHFDPTKRPTAAECLEKLKVIMRVHECVAKTSPLLLDDTEQVLLSVDQRKRMVDCCQRGFEGQVFHRRCIVCGRDLYGRENVTCEKCHKGYRQVRTTMPRTKPRQIKKRPQDLTARRCRFVKWPEMPLPVRRMPYSSPYPSSCPSPSTSSSSTPPPTQPAPTQPSSSASATPVGSPPSSPGHHSPLSQESPHYHGSDDDVTPVVQH</sequence>
<dbReference type="SUPFAM" id="SSF56112">
    <property type="entry name" value="Protein kinase-like (PK-like)"/>
    <property type="match status" value="1"/>
</dbReference>
<feature type="compositionally biased region" description="Low complexity" evidence="1">
    <location>
        <begin position="480"/>
        <end position="490"/>
    </location>
</feature>
<dbReference type="GO" id="GO:0004674">
    <property type="term" value="F:protein serine/threonine kinase activity"/>
    <property type="evidence" value="ECO:0007669"/>
    <property type="project" value="TreeGrafter"/>
</dbReference>
<evidence type="ECO:0000259" key="2">
    <source>
        <dbReference type="PROSITE" id="PS50011"/>
    </source>
</evidence>
<organism evidence="3 4">
    <name type="scientific">Carpediemonas membranifera</name>
    <dbReference type="NCBI Taxonomy" id="201153"/>
    <lineage>
        <taxon>Eukaryota</taxon>
        <taxon>Metamonada</taxon>
        <taxon>Carpediemonas-like organisms</taxon>
        <taxon>Carpediemonas</taxon>
    </lineage>
</organism>
<gene>
    <name evidence="3" type="ORF">J8273_0500</name>
</gene>
<dbReference type="InterPro" id="IPR011009">
    <property type="entry name" value="Kinase-like_dom_sf"/>
</dbReference>
<name>A0A8J6EAS9_9EUKA</name>
<dbReference type="GO" id="GO:0005737">
    <property type="term" value="C:cytoplasm"/>
    <property type="evidence" value="ECO:0007669"/>
    <property type="project" value="TreeGrafter"/>
</dbReference>
<dbReference type="Pfam" id="PF00069">
    <property type="entry name" value="Pkinase"/>
    <property type="match status" value="1"/>
</dbReference>
<dbReference type="SMART" id="SM00220">
    <property type="entry name" value="S_TKc"/>
    <property type="match status" value="1"/>
</dbReference>